<dbReference type="EMBL" id="JBHRYJ010000002">
    <property type="protein sequence ID" value="MFC3676232.1"/>
    <property type="molecule type" value="Genomic_DNA"/>
</dbReference>
<name>A0ABV7VGQ6_9PROT</name>
<reference evidence="2" key="1">
    <citation type="journal article" date="2019" name="Int. J. Syst. Evol. Microbiol.">
        <title>The Global Catalogue of Microorganisms (GCM) 10K type strain sequencing project: providing services to taxonomists for standard genome sequencing and annotation.</title>
        <authorList>
            <consortium name="The Broad Institute Genomics Platform"/>
            <consortium name="The Broad Institute Genome Sequencing Center for Infectious Disease"/>
            <person name="Wu L."/>
            <person name="Ma J."/>
        </authorList>
    </citation>
    <scope>NUCLEOTIDE SEQUENCE [LARGE SCALE GENOMIC DNA]</scope>
    <source>
        <strain evidence="2">KCTC 42182</strain>
    </source>
</reference>
<proteinExistence type="predicted"/>
<sequence>MDRRKFELAIDRKLEAIEDDQVQFEYDYIALRLAYFFVAKGKVHGKRVAHYGYLEDDFDSEVVEEWIDAVREQFFQPGRLNFVILDNKQPDWLLEDCEQVISTLDGFKVVRPANPTGR</sequence>
<accession>A0ABV7VGQ6</accession>
<evidence type="ECO:0000313" key="1">
    <source>
        <dbReference type="EMBL" id="MFC3676232.1"/>
    </source>
</evidence>
<organism evidence="1 2">
    <name type="scientific">Ferrovibrio xuzhouensis</name>
    <dbReference type="NCBI Taxonomy" id="1576914"/>
    <lineage>
        <taxon>Bacteria</taxon>
        <taxon>Pseudomonadati</taxon>
        <taxon>Pseudomonadota</taxon>
        <taxon>Alphaproteobacteria</taxon>
        <taxon>Rhodospirillales</taxon>
        <taxon>Rhodospirillaceae</taxon>
        <taxon>Ferrovibrio</taxon>
    </lineage>
</organism>
<keyword evidence="2" id="KW-1185">Reference proteome</keyword>
<dbReference type="RefSeq" id="WP_379726455.1">
    <property type="nucleotide sequence ID" value="NZ_JBHRYJ010000002.1"/>
</dbReference>
<protein>
    <submittedName>
        <fullName evidence="1">Uncharacterized protein</fullName>
    </submittedName>
</protein>
<comment type="caution">
    <text evidence="1">The sequence shown here is derived from an EMBL/GenBank/DDBJ whole genome shotgun (WGS) entry which is preliminary data.</text>
</comment>
<evidence type="ECO:0000313" key="2">
    <source>
        <dbReference type="Proteomes" id="UP001595711"/>
    </source>
</evidence>
<dbReference type="Proteomes" id="UP001595711">
    <property type="component" value="Unassembled WGS sequence"/>
</dbReference>
<gene>
    <name evidence="1" type="ORF">ACFOOQ_11805</name>
</gene>